<evidence type="ECO:0000313" key="1">
    <source>
        <dbReference type="EMBL" id="EEI93412.1"/>
    </source>
</evidence>
<dbReference type="CDD" id="cd06462">
    <property type="entry name" value="Peptidase_S24_S26"/>
    <property type="match status" value="1"/>
</dbReference>
<accession>C2FUI2</accession>
<gene>
    <name evidence="1" type="ORF">HMPREF0765_0988</name>
</gene>
<dbReference type="SUPFAM" id="SSF51306">
    <property type="entry name" value="LexA/Signal peptidase"/>
    <property type="match status" value="1"/>
</dbReference>
<comment type="caution">
    <text evidence="1">The sequence shown here is derived from an EMBL/GenBank/DDBJ whole genome shotgun (WGS) entry which is preliminary data.</text>
</comment>
<organism evidence="1 2">
    <name type="scientific">Sphingobacterium spiritivorum ATCC 33300</name>
    <dbReference type="NCBI Taxonomy" id="525372"/>
    <lineage>
        <taxon>Bacteria</taxon>
        <taxon>Pseudomonadati</taxon>
        <taxon>Bacteroidota</taxon>
        <taxon>Sphingobacteriia</taxon>
        <taxon>Sphingobacteriales</taxon>
        <taxon>Sphingobacteriaceae</taxon>
        <taxon>Sphingobacterium</taxon>
    </lineage>
</organism>
<dbReference type="InterPro" id="IPR036286">
    <property type="entry name" value="LexA/Signal_pep-like_sf"/>
</dbReference>
<evidence type="ECO:0008006" key="3">
    <source>
        <dbReference type="Google" id="ProtNLM"/>
    </source>
</evidence>
<dbReference type="HOGENOM" id="CLU_126496_1_0_10"/>
<evidence type="ECO:0000313" key="2">
    <source>
        <dbReference type="Proteomes" id="UP000006241"/>
    </source>
</evidence>
<dbReference type="AlphaFoldDB" id="C2FUI2"/>
<proteinExistence type="predicted"/>
<reference evidence="1 2" key="1">
    <citation type="submission" date="2009-01" db="EMBL/GenBank/DDBJ databases">
        <authorList>
            <person name="Qin X."/>
            <person name="Bachman B."/>
            <person name="Battles P."/>
            <person name="Bell A."/>
            <person name="Bess C."/>
            <person name="Bickham C."/>
            <person name="Chaboub L."/>
            <person name="Chen D."/>
            <person name="Coyle M."/>
            <person name="Deiros D.R."/>
            <person name="Dinh H."/>
            <person name="Forbes L."/>
            <person name="Fowler G."/>
            <person name="Francisco L."/>
            <person name="Fu Q."/>
            <person name="Gubbala S."/>
            <person name="Hale W."/>
            <person name="Han Y."/>
            <person name="Hemphill L."/>
            <person name="Highlander S.K."/>
            <person name="Hirani K."/>
            <person name="Hogues M."/>
            <person name="Jackson L."/>
            <person name="Jakkamsetti A."/>
            <person name="Javaid M."/>
            <person name="Jiang H."/>
            <person name="Korchina V."/>
            <person name="Kovar C."/>
            <person name="Lara F."/>
            <person name="Lee S."/>
            <person name="Mata R."/>
            <person name="Mathew T."/>
            <person name="Moen C."/>
            <person name="Morales K."/>
            <person name="Munidasa M."/>
            <person name="Nazareth L."/>
            <person name="Ngo R."/>
            <person name="Nguyen L."/>
            <person name="Okwuonu G."/>
            <person name="Ongeri F."/>
            <person name="Patil S."/>
            <person name="Petrosino J."/>
            <person name="Pham C."/>
            <person name="Pham P."/>
            <person name="Pu L.-L."/>
            <person name="Puazo M."/>
            <person name="Raj R."/>
            <person name="Reid J."/>
            <person name="Rouhana J."/>
            <person name="Saada N."/>
            <person name="Shang Y."/>
            <person name="Simmons D."/>
            <person name="Thornton R."/>
            <person name="Warren J."/>
            <person name="Weissenberger G."/>
            <person name="Zhang J."/>
            <person name="Zhang L."/>
            <person name="Zhou C."/>
            <person name="Zhu D."/>
            <person name="Muzny D."/>
            <person name="Worley K."/>
            <person name="Gibbs R."/>
        </authorList>
    </citation>
    <scope>NUCLEOTIDE SEQUENCE [LARGE SCALE GENOMIC DNA]</scope>
    <source>
        <strain evidence="1 2">ATCC 33300</strain>
    </source>
</reference>
<dbReference type="Gene3D" id="2.10.109.10">
    <property type="entry name" value="Umud Fragment, subunit A"/>
    <property type="match status" value="1"/>
</dbReference>
<dbReference type="EMBL" id="ACHB01000023">
    <property type="protein sequence ID" value="EEI93412.1"/>
    <property type="molecule type" value="Genomic_DNA"/>
</dbReference>
<protein>
    <recommendedName>
        <fullName evidence="3">Peptidase S24-like protein</fullName>
    </recommendedName>
</protein>
<dbReference type="Proteomes" id="UP000006241">
    <property type="component" value="Unassembled WGS sequence"/>
</dbReference>
<sequence length="156" mass="18058">MIISDKNKYIMDNELFFEQVRQLLDNNKTVKIPVTGTSMLPFLKPADHVVLQKVFGPDLRCGNIVLATWNNTYILHRIVWKEVGGKRIRLAGDGNLVQVENICLSDILAVAGMACRGEKKINIDSTLYTYMGLMWYRLRFIRRVCSKIRKLLKERK</sequence>
<name>C2FUI2_SPHSI</name>